<dbReference type="STRING" id="188477.A0A3S1B4Y3"/>
<dbReference type="Proteomes" id="UP000271974">
    <property type="component" value="Unassembled WGS sequence"/>
</dbReference>
<accession>A0A3S1B4Y3</accession>
<keyword evidence="2" id="KW-1185">Reference proteome</keyword>
<dbReference type="OrthoDB" id="7465404at2759"/>
<evidence type="ECO:0000313" key="1">
    <source>
        <dbReference type="EMBL" id="RUS76159.1"/>
    </source>
</evidence>
<comment type="caution">
    <text evidence="1">The sequence shown here is derived from an EMBL/GenBank/DDBJ whole genome shotgun (WGS) entry which is preliminary data.</text>
</comment>
<name>A0A3S1B4Y3_ELYCH</name>
<proteinExistence type="predicted"/>
<evidence type="ECO:0000313" key="2">
    <source>
        <dbReference type="Proteomes" id="UP000271974"/>
    </source>
</evidence>
<sequence>APENNVEVHAVDANTRVIFNAQINVFLDTKPKIASVGEPQIHMSYLQALLQDFFSFSTSDCAMACNLLITSDSKGSDSSFTFGEYWSLASELLQHFGCPGQSVTRFTHTNVQAELADAQLAHDVLFGLVLVSLQDEIKEKS</sequence>
<feature type="non-terminal residue" evidence="1">
    <location>
        <position position="1"/>
    </location>
</feature>
<reference evidence="1 2" key="1">
    <citation type="submission" date="2019-01" db="EMBL/GenBank/DDBJ databases">
        <title>A draft genome assembly of the solar-powered sea slug Elysia chlorotica.</title>
        <authorList>
            <person name="Cai H."/>
            <person name="Li Q."/>
            <person name="Fang X."/>
            <person name="Li J."/>
            <person name="Curtis N.E."/>
            <person name="Altenburger A."/>
            <person name="Shibata T."/>
            <person name="Feng M."/>
            <person name="Maeda T."/>
            <person name="Schwartz J.A."/>
            <person name="Shigenobu S."/>
            <person name="Lundholm N."/>
            <person name="Nishiyama T."/>
            <person name="Yang H."/>
            <person name="Hasebe M."/>
            <person name="Li S."/>
            <person name="Pierce S.K."/>
            <person name="Wang J."/>
        </authorList>
    </citation>
    <scope>NUCLEOTIDE SEQUENCE [LARGE SCALE GENOMIC DNA]</scope>
    <source>
        <strain evidence="1">EC2010</strain>
        <tissue evidence="1">Whole organism of an adult</tissue>
    </source>
</reference>
<gene>
    <name evidence="1" type="ORF">EGW08_016071</name>
</gene>
<dbReference type="AlphaFoldDB" id="A0A3S1B4Y3"/>
<organism evidence="1 2">
    <name type="scientific">Elysia chlorotica</name>
    <name type="common">Eastern emerald elysia</name>
    <name type="synonym">Sea slug</name>
    <dbReference type="NCBI Taxonomy" id="188477"/>
    <lineage>
        <taxon>Eukaryota</taxon>
        <taxon>Metazoa</taxon>
        <taxon>Spiralia</taxon>
        <taxon>Lophotrochozoa</taxon>
        <taxon>Mollusca</taxon>
        <taxon>Gastropoda</taxon>
        <taxon>Heterobranchia</taxon>
        <taxon>Euthyneura</taxon>
        <taxon>Panpulmonata</taxon>
        <taxon>Sacoglossa</taxon>
        <taxon>Placobranchoidea</taxon>
        <taxon>Plakobranchidae</taxon>
        <taxon>Elysia</taxon>
    </lineage>
</organism>
<dbReference type="EMBL" id="RQTK01000683">
    <property type="protein sequence ID" value="RUS76159.1"/>
    <property type="molecule type" value="Genomic_DNA"/>
</dbReference>
<protein>
    <submittedName>
        <fullName evidence="1">Uncharacterized protein</fullName>
    </submittedName>
</protein>